<dbReference type="Proteomes" id="UP000267448">
    <property type="component" value="Unassembled WGS sequence"/>
</dbReference>
<feature type="active site" evidence="20">
    <location>
        <position position="163"/>
    </location>
</feature>
<dbReference type="InterPro" id="IPR036318">
    <property type="entry name" value="FAD-bd_PCMH-like_sf"/>
</dbReference>
<dbReference type="RefSeq" id="WP_126523285.1">
    <property type="nucleotide sequence ID" value="NZ_RXNU01000021.1"/>
</dbReference>
<sequence>MSVKSNCSLKPYNTFGVDYACSELISVDTKSELIRLCSKLFAEGKPYLVLGGGSNILLTENYLGTVVQVCSKGIVCHEDDEFYYLNVEAGEGWHRLVEYCLAASMPGLENLALIPGTVGAAPIQNIGAYGVEFMEICDWVEFLDLRDGELTRYKQDECQFGYRESIFKGVLKGISVITSVGIKLAKNWQPNLSYGPLKRFENTGVTPKEIFDCICSTRNEKLPDPRLIGNAGSFFKNPIISSSKFQELIEKHPSLVGYPLPDGSVKLAAGWLIDNAGLKGASVGDAAVHEQQALVLINRGQASGKDILKLALKVIETIKNKFDVTLEAEPRVMGAYGEQELIDD</sequence>
<evidence type="ECO:0000256" key="6">
    <source>
        <dbReference type="ARBA" id="ARBA00012518"/>
    </source>
</evidence>
<evidence type="ECO:0000256" key="9">
    <source>
        <dbReference type="ARBA" id="ARBA00022618"/>
    </source>
</evidence>
<dbReference type="GO" id="GO:0008762">
    <property type="term" value="F:UDP-N-acetylmuramate dehydrogenase activity"/>
    <property type="evidence" value="ECO:0007669"/>
    <property type="project" value="UniProtKB-UniRule"/>
</dbReference>
<feature type="active site" description="Proton donor" evidence="20">
    <location>
        <position position="233"/>
    </location>
</feature>
<dbReference type="SUPFAM" id="SSF56194">
    <property type="entry name" value="Uridine diphospho-N-Acetylenolpyruvylglucosamine reductase, MurB, C-terminal domain"/>
    <property type="match status" value="1"/>
</dbReference>
<comment type="pathway">
    <text evidence="4 20">Cell wall biogenesis; peptidoglycan biosynthesis.</text>
</comment>
<evidence type="ECO:0000256" key="11">
    <source>
        <dbReference type="ARBA" id="ARBA00022827"/>
    </source>
</evidence>
<dbReference type="InterPro" id="IPR003170">
    <property type="entry name" value="MurB"/>
</dbReference>
<dbReference type="InterPro" id="IPR016166">
    <property type="entry name" value="FAD-bd_PCMH"/>
</dbReference>
<organism evidence="22 23">
    <name type="scientific">Shewanella canadensis</name>
    <dbReference type="NCBI Taxonomy" id="271096"/>
    <lineage>
        <taxon>Bacteria</taxon>
        <taxon>Pseudomonadati</taxon>
        <taxon>Pseudomonadota</taxon>
        <taxon>Gammaproteobacteria</taxon>
        <taxon>Alteromonadales</taxon>
        <taxon>Shewanellaceae</taxon>
        <taxon>Shewanella</taxon>
    </lineage>
</organism>
<evidence type="ECO:0000313" key="23">
    <source>
        <dbReference type="Proteomes" id="UP000267448"/>
    </source>
</evidence>
<evidence type="ECO:0000256" key="4">
    <source>
        <dbReference type="ARBA" id="ARBA00004752"/>
    </source>
</evidence>
<dbReference type="GO" id="GO:0009252">
    <property type="term" value="P:peptidoglycan biosynthetic process"/>
    <property type="evidence" value="ECO:0007669"/>
    <property type="project" value="UniProtKB-UniRule"/>
</dbReference>
<evidence type="ECO:0000256" key="1">
    <source>
        <dbReference type="ARBA" id="ARBA00001974"/>
    </source>
</evidence>
<feature type="active site" evidence="20">
    <location>
        <position position="329"/>
    </location>
</feature>
<dbReference type="UniPathway" id="UPA00219"/>
<dbReference type="Gene3D" id="3.30.43.10">
    <property type="entry name" value="Uridine Diphospho-n-acetylenolpyruvylglucosamine Reductase, domain 2"/>
    <property type="match status" value="1"/>
</dbReference>
<dbReference type="PANTHER" id="PTHR21071">
    <property type="entry name" value="UDP-N-ACETYLENOLPYRUVOYLGLUCOSAMINE REDUCTASE"/>
    <property type="match status" value="1"/>
</dbReference>
<keyword evidence="23" id="KW-1185">Reference proteome</keyword>
<evidence type="ECO:0000256" key="5">
    <source>
        <dbReference type="ARBA" id="ARBA00010485"/>
    </source>
</evidence>
<keyword evidence="12 20" id="KW-0521">NADP</keyword>
<dbReference type="GO" id="GO:0005829">
    <property type="term" value="C:cytosol"/>
    <property type="evidence" value="ECO:0007669"/>
    <property type="project" value="TreeGrafter"/>
</dbReference>
<evidence type="ECO:0000256" key="13">
    <source>
        <dbReference type="ARBA" id="ARBA00022960"/>
    </source>
</evidence>
<keyword evidence="11 20" id="KW-0274">FAD</keyword>
<name>A0A3S0K6H4_9GAMM</name>
<keyword evidence="14 20" id="KW-0573">Peptidoglycan synthesis</keyword>
<dbReference type="NCBIfam" id="NF000755">
    <property type="entry name" value="PRK00046.1"/>
    <property type="match status" value="1"/>
</dbReference>
<dbReference type="GO" id="GO:0071949">
    <property type="term" value="F:FAD binding"/>
    <property type="evidence" value="ECO:0007669"/>
    <property type="project" value="InterPro"/>
</dbReference>
<evidence type="ECO:0000256" key="17">
    <source>
        <dbReference type="ARBA" id="ARBA00023316"/>
    </source>
</evidence>
<comment type="similarity">
    <text evidence="5 20">Belongs to the MurB family.</text>
</comment>
<dbReference type="SUPFAM" id="SSF56176">
    <property type="entry name" value="FAD-binding/transporter-associated domain-like"/>
    <property type="match status" value="1"/>
</dbReference>
<evidence type="ECO:0000256" key="7">
    <source>
        <dbReference type="ARBA" id="ARBA00015188"/>
    </source>
</evidence>
<feature type="domain" description="FAD-binding PCMH-type" evidence="21">
    <location>
        <begin position="17"/>
        <end position="187"/>
    </location>
</feature>
<comment type="catalytic activity">
    <reaction evidence="19 20">
        <text>UDP-N-acetyl-alpha-D-muramate + NADP(+) = UDP-N-acetyl-3-O-(1-carboxyvinyl)-alpha-D-glucosamine + NADPH + H(+)</text>
        <dbReference type="Rhea" id="RHEA:12248"/>
        <dbReference type="ChEBI" id="CHEBI:15378"/>
        <dbReference type="ChEBI" id="CHEBI:57783"/>
        <dbReference type="ChEBI" id="CHEBI:58349"/>
        <dbReference type="ChEBI" id="CHEBI:68483"/>
        <dbReference type="ChEBI" id="CHEBI:70757"/>
        <dbReference type="EC" id="1.3.1.98"/>
    </reaction>
</comment>
<dbReference type="InterPro" id="IPR011601">
    <property type="entry name" value="MurB_C"/>
</dbReference>
<comment type="function">
    <text evidence="2 20">Cell wall formation.</text>
</comment>
<comment type="caution">
    <text evidence="22">The sequence shown here is derived from an EMBL/GenBank/DDBJ whole genome shotgun (WGS) entry which is preliminary data.</text>
</comment>
<dbReference type="EC" id="1.3.1.98" evidence="6 20"/>
<dbReference type="InterPro" id="IPR006094">
    <property type="entry name" value="Oxid_FAD_bind_N"/>
</dbReference>
<evidence type="ECO:0000256" key="18">
    <source>
        <dbReference type="ARBA" id="ARBA00031026"/>
    </source>
</evidence>
<keyword evidence="16 20" id="KW-0131">Cell cycle</keyword>
<evidence type="ECO:0000256" key="16">
    <source>
        <dbReference type="ARBA" id="ARBA00023306"/>
    </source>
</evidence>
<keyword evidence="9 20" id="KW-0132">Cell division</keyword>
<dbReference type="PANTHER" id="PTHR21071:SF4">
    <property type="entry name" value="UDP-N-ACETYLENOLPYRUVOYLGLUCOSAMINE REDUCTASE"/>
    <property type="match status" value="1"/>
</dbReference>
<dbReference type="Gene3D" id="3.30.465.10">
    <property type="match status" value="1"/>
</dbReference>
<dbReference type="InterPro" id="IPR036635">
    <property type="entry name" value="MurB_C_sf"/>
</dbReference>
<keyword evidence="15 20" id="KW-0560">Oxidoreductase</keyword>
<dbReference type="Pfam" id="PF01565">
    <property type="entry name" value="FAD_binding_4"/>
    <property type="match status" value="1"/>
</dbReference>
<dbReference type="NCBIfam" id="TIGR00179">
    <property type="entry name" value="murB"/>
    <property type="match status" value="1"/>
</dbReference>
<evidence type="ECO:0000256" key="3">
    <source>
        <dbReference type="ARBA" id="ARBA00004496"/>
    </source>
</evidence>
<evidence type="ECO:0000256" key="20">
    <source>
        <dbReference type="HAMAP-Rule" id="MF_00037"/>
    </source>
</evidence>
<keyword evidence="10 20" id="KW-0285">Flavoprotein</keyword>
<dbReference type="PROSITE" id="PS51387">
    <property type="entry name" value="FAD_PCMH"/>
    <property type="match status" value="1"/>
</dbReference>
<comment type="cofactor">
    <cofactor evidence="1 20">
        <name>FAD</name>
        <dbReference type="ChEBI" id="CHEBI:57692"/>
    </cofactor>
</comment>
<evidence type="ECO:0000256" key="15">
    <source>
        <dbReference type="ARBA" id="ARBA00023002"/>
    </source>
</evidence>
<dbReference type="OrthoDB" id="9804753at2"/>
<evidence type="ECO:0000313" key="22">
    <source>
        <dbReference type="EMBL" id="RTR36644.1"/>
    </source>
</evidence>
<comment type="subcellular location">
    <subcellularLocation>
        <location evidence="3 20">Cytoplasm</location>
    </subcellularLocation>
</comment>
<accession>A0A3S0K6H4</accession>
<protein>
    <recommendedName>
        <fullName evidence="7 20">UDP-N-acetylenolpyruvoylglucosamine reductase</fullName>
        <ecNumber evidence="6 20">1.3.1.98</ecNumber>
    </recommendedName>
    <alternativeName>
        <fullName evidence="18 20">UDP-N-acetylmuramate dehydrogenase</fullName>
    </alternativeName>
</protein>
<keyword evidence="8 20" id="KW-0963">Cytoplasm</keyword>
<reference evidence="22 23" key="1">
    <citation type="submission" date="2018-12" db="EMBL/GenBank/DDBJ databases">
        <authorList>
            <person name="Yu L."/>
        </authorList>
    </citation>
    <scope>NUCLEOTIDE SEQUENCE [LARGE SCALE GENOMIC DNA]</scope>
    <source>
        <strain evidence="22 23">HAW-EB2</strain>
    </source>
</reference>
<evidence type="ECO:0000256" key="19">
    <source>
        <dbReference type="ARBA" id="ARBA00048914"/>
    </source>
</evidence>
<evidence type="ECO:0000256" key="10">
    <source>
        <dbReference type="ARBA" id="ARBA00022630"/>
    </source>
</evidence>
<evidence type="ECO:0000256" key="14">
    <source>
        <dbReference type="ARBA" id="ARBA00022984"/>
    </source>
</evidence>
<dbReference type="EMBL" id="RXNU01000021">
    <property type="protein sequence ID" value="RTR36644.1"/>
    <property type="molecule type" value="Genomic_DNA"/>
</dbReference>
<dbReference type="GO" id="GO:0051301">
    <property type="term" value="P:cell division"/>
    <property type="evidence" value="ECO:0007669"/>
    <property type="project" value="UniProtKB-KW"/>
</dbReference>
<dbReference type="AlphaFoldDB" id="A0A3S0K6H4"/>
<keyword evidence="17 20" id="KW-0961">Cell wall biogenesis/degradation</keyword>
<gene>
    <name evidence="20" type="primary">murB</name>
    <name evidence="22" type="ORF">EKG38_23250</name>
</gene>
<evidence type="ECO:0000256" key="8">
    <source>
        <dbReference type="ARBA" id="ARBA00022490"/>
    </source>
</evidence>
<evidence type="ECO:0000259" key="21">
    <source>
        <dbReference type="PROSITE" id="PS51387"/>
    </source>
</evidence>
<dbReference type="InterPro" id="IPR016167">
    <property type="entry name" value="FAD-bd_PCMH_sub1"/>
</dbReference>
<dbReference type="Gene3D" id="3.90.78.10">
    <property type="entry name" value="UDP-N-acetylenolpyruvoylglucosamine reductase, C-terminal domain"/>
    <property type="match status" value="1"/>
</dbReference>
<keyword evidence="13 20" id="KW-0133">Cell shape</keyword>
<dbReference type="InterPro" id="IPR016169">
    <property type="entry name" value="FAD-bd_PCMH_sub2"/>
</dbReference>
<evidence type="ECO:0000256" key="12">
    <source>
        <dbReference type="ARBA" id="ARBA00022857"/>
    </source>
</evidence>
<dbReference type="GO" id="GO:0008360">
    <property type="term" value="P:regulation of cell shape"/>
    <property type="evidence" value="ECO:0007669"/>
    <property type="project" value="UniProtKB-KW"/>
</dbReference>
<proteinExistence type="inferred from homology"/>
<dbReference type="GO" id="GO:0071555">
    <property type="term" value="P:cell wall organization"/>
    <property type="evidence" value="ECO:0007669"/>
    <property type="project" value="UniProtKB-KW"/>
</dbReference>
<dbReference type="Pfam" id="PF02873">
    <property type="entry name" value="MurB_C"/>
    <property type="match status" value="1"/>
</dbReference>
<evidence type="ECO:0000256" key="2">
    <source>
        <dbReference type="ARBA" id="ARBA00003921"/>
    </source>
</evidence>
<dbReference type="HAMAP" id="MF_00037">
    <property type="entry name" value="MurB"/>
    <property type="match status" value="1"/>
</dbReference>